<dbReference type="AlphaFoldDB" id="A0A345IES4"/>
<evidence type="ECO:0000256" key="1">
    <source>
        <dbReference type="SAM" id="MobiDB-lite"/>
    </source>
</evidence>
<accession>A0A345IES4</accession>
<evidence type="ECO:0000313" key="3">
    <source>
        <dbReference type="Proteomes" id="UP000253744"/>
    </source>
</evidence>
<feature type="region of interest" description="Disordered" evidence="1">
    <location>
        <begin position="96"/>
        <end position="132"/>
    </location>
</feature>
<dbReference type="Proteomes" id="UP000253744">
    <property type="component" value="Chromosome"/>
</dbReference>
<dbReference type="STRING" id="1288484.GCA_000348665_00499"/>
<dbReference type="KEGG" id="dwu:DVJ83_02395"/>
<evidence type="ECO:0000313" key="2">
    <source>
        <dbReference type="EMBL" id="AXG98196.1"/>
    </source>
</evidence>
<gene>
    <name evidence="2" type="ORF">DVJ83_02395</name>
</gene>
<organism evidence="2 3">
    <name type="scientific">Deinococcus wulumuqiensis</name>
    <dbReference type="NCBI Taxonomy" id="980427"/>
    <lineage>
        <taxon>Bacteria</taxon>
        <taxon>Thermotogati</taxon>
        <taxon>Deinococcota</taxon>
        <taxon>Deinococci</taxon>
        <taxon>Deinococcales</taxon>
        <taxon>Deinococcaceae</taxon>
        <taxon>Deinococcus</taxon>
    </lineage>
</organism>
<name>A0A345IES4_9DEIO</name>
<dbReference type="RefSeq" id="WP_114671250.1">
    <property type="nucleotide sequence ID" value="NZ_CP031158.1"/>
</dbReference>
<sequence length="132" mass="14297">MTKTFVLPLLAALPALLVSCRDDVDISRYQRLQFNSYQECAAYYRTQIQQGLQNPCARSSSVSGSGASFMYYGPYYYNQSGTQRYVGYDASGNPAPTGLSYDSKRGRYGSFKAGGTRRGGLTSSARSGGFGG</sequence>
<protein>
    <submittedName>
        <fullName evidence="2">Uncharacterized protein</fullName>
    </submittedName>
</protein>
<dbReference type="EMBL" id="CP031158">
    <property type="protein sequence ID" value="AXG98196.1"/>
    <property type="molecule type" value="Genomic_DNA"/>
</dbReference>
<dbReference type="PROSITE" id="PS51257">
    <property type="entry name" value="PROKAR_LIPOPROTEIN"/>
    <property type="match status" value="1"/>
</dbReference>
<proteinExistence type="predicted"/>
<reference evidence="2 3" key="1">
    <citation type="submission" date="2018-07" db="EMBL/GenBank/DDBJ databases">
        <title>Complete Genome and Methylome Analysis of Deinococcus wulumuqiensis NEB 479.</title>
        <authorList>
            <person name="Fomenkov A."/>
            <person name="Luyten Y."/>
            <person name="Vincze T."/>
            <person name="Anton B.P."/>
            <person name="Clark T."/>
            <person name="Roberts R.J."/>
            <person name="Morgan R.D."/>
        </authorList>
    </citation>
    <scope>NUCLEOTIDE SEQUENCE [LARGE SCALE GENOMIC DNA]</scope>
    <source>
        <strain evidence="2 3">NEB 479</strain>
    </source>
</reference>